<comment type="caution">
    <text evidence="8">The sequence shown here is derived from an EMBL/GenBank/DDBJ whole genome shotgun (WGS) entry which is preliminary data.</text>
</comment>
<comment type="subcellular location">
    <subcellularLocation>
        <location evidence="1">Membrane</location>
    </subcellularLocation>
</comment>
<feature type="transmembrane region" description="Helical" evidence="7">
    <location>
        <begin position="6"/>
        <end position="24"/>
    </location>
</feature>
<feature type="transmembrane region" description="Helical" evidence="7">
    <location>
        <begin position="31"/>
        <end position="53"/>
    </location>
</feature>
<evidence type="ECO:0000256" key="3">
    <source>
        <dbReference type="ARBA" id="ARBA00022692"/>
    </source>
</evidence>
<evidence type="ECO:0000313" key="8">
    <source>
        <dbReference type="EMBL" id="KAL3697114.1"/>
    </source>
</evidence>
<keyword evidence="4 7" id="KW-1133">Transmembrane helix</keyword>
<evidence type="ECO:0000313" key="9">
    <source>
        <dbReference type="Proteomes" id="UP001633002"/>
    </source>
</evidence>
<protein>
    <submittedName>
        <fullName evidence="8">Uncharacterized protein</fullName>
    </submittedName>
</protein>
<dbReference type="EMBL" id="JBJQOH010000002">
    <property type="protein sequence ID" value="KAL3697114.1"/>
    <property type="molecule type" value="Genomic_DNA"/>
</dbReference>
<name>A0ABD3I676_9MARC</name>
<dbReference type="InterPro" id="IPR000612">
    <property type="entry name" value="PMP3"/>
</dbReference>
<feature type="region of interest" description="Disordered" evidence="6">
    <location>
        <begin position="90"/>
        <end position="112"/>
    </location>
</feature>
<dbReference type="GO" id="GO:0016020">
    <property type="term" value="C:membrane"/>
    <property type="evidence" value="ECO:0007669"/>
    <property type="project" value="UniProtKB-SubCell"/>
</dbReference>
<evidence type="ECO:0000256" key="1">
    <source>
        <dbReference type="ARBA" id="ARBA00004370"/>
    </source>
</evidence>
<keyword evidence="5 7" id="KW-0472">Membrane</keyword>
<dbReference type="Proteomes" id="UP001633002">
    <property type="component" value="Unassembled WGS sequence"/>
</dbReference>
<keyword evidence="9" id="KW-1185">Reference proteome</keyword>
<sequence length="126" mass="13965">MGSATFVEIILAILLPPVGVFFRFGIGIEFWICLLLTILGYLPGIIYAIYVLVQCPEGWIQARSSLPDRQPQSRTSQTLELRLLKLADPVPASRQSVSQDMRDVGDEEADAHPALGKMGLRARRTI</sequence>
<evidence type="ECO:0000256" key="2">
    <source>
        <dbReference type="ARBA" id="ARBA00009530"/>
    </source>
</evidence>
<reference evidence="8 9" key="1">
    <citation type="submission" date="2024-09" db="EMBL/GenBank/DDBJ databases">
        <title>Chromosome-scale assembly of Riccia sorocarpa.</title>
        <authorList>
            <person name="Paukszto L."/>
        </authorList>
    </citation>
    <scope>NUCLEOTIDE SEQUENCE [LARGE SCALE GENOMIC DNA]</scope>
    <source>
        <strain evidence="8">LP-2024</strain>
        <tissue evidence="8">Aerial parts of the thallus</tissue>
    </source>
</reference>
<dbReference type="PROSITE" id="PS01309">
    <property type="entry name" value="UPF0057"/>
    <property type="match status" value="1"/>
</dbReference>
<organism evidence="8 9">
    <name type="scientific">Riccia sorocarpa</name>
    <dbReference type="NCBI Taxonomy" id="122646"/>
    <lineage>
        <taxon>Eukaryota</taxon>
        <taxon>Viridiplantae</taxon>
        <taxon>Streptophyta</taxon>
        <taxon>Embryophyta</taxon>
        <taxon>Marchantiophyta</taxon>
        <taxon>Marchantiopsida</taxon>
        <taxon>Marchantiidae</taxon>
        <taxon>Marchantiales</taxon>
        <taxon>Ricciaceae</taxon>
        <taxon>Riccia</taxon>
    </lineage>
</organism>
<comment type="similarity">
    <text evidence="2">Belongs to the UPF0057 (PMP3) family.</text>
</comment>
<evidence type="ECO:0000256" key="5">
    <source>
        <dbReference type="ARBA" id="ARBA00023136"/>
    </source>
</evidence>
<evidence type="ECO:0000256" key="4">
    <source>
        <dbReference type="ARBA" id="ARBA00022989"/>
    </source>
</evidence>
<accession>A0ABD3I676</accession>
<dbReference type="PANTHER" id="PTHR21659">
    <property type="entry name" value="HYDROPHOBIC PROTEIN RCI2 LOW TEMPERATURE AND SALT RESPONSIVE PROTEIN LTI6 -RELATED"/>
    <property type="match status" value="1"/>
</dbReference>
<dbReference type="AlphaFoldDB" id="A0ABD3I676"/>
<evidence type="ECO:0000256" key="7">
    <source>
        <dbReference type="SAM" id="Phobius"/>
    </source>
</evidence>
<keyword evidence="3 7" id="KW-0812">Transmembrane</keyword>
<gene>
    <name evidence="8" type="ORF">R1sor_011190</name>
</gene>
<evidence type="ECO:0000256" key="6">
    <source>
        <dbReference type="SAM" id="MobiDB-lite"/>
    </source>
</evidence>
<proteinExistence type="inferred from homology"/>
<dbReference type="PANTHER" id="PTHR21659:SF42">
    <property type="entry name" value="UPF0057 MEMBRANE PROTEIN ZK632.10-RELATED"/>
    <property type="match status" value="1"/>
</dbReference>
<dbReference type="Pfam" id="PF01679">
    <property type="entry name" value="Pmp3"/>
    <property type="match status" value="1"/>
</dbReference>